<feature type="domain" description="Dienelactone hydrolase" evidence="2">
    <location>
        <begin position="23"/>
        <end position="198"/>
    </location>
</feature>
<dbReference type="InterPro" id="IPR002925">
    <property type="entry name" value="Dienelactn_hydro"/>
</dbReference>
<keyword evidence="4" id="KW-1185">Reference proteome</keyword>
<gene>
    <name evidence="3" type="ORF">CLV81_3039</name>
</gene>
<organism evidence="3 4">
    <name type="scientific">Flagellimonas meridianipacifica</name>
    <dbReference type="NCBI Taxonomy" id="1080225"/>
    <lineage>
        <taxon>Bacteria</taxon>
        <taxon>Pseudomonadati</taxon>
        <taxon>Bacteroidota</taxon>
        <taxon>Flavobacteriia</taxon>
        <taxon>Flavobacteriales</taxon>
        <taxon>Flavobacteriaceae</taxon>
        <taxon>Flagellimonas</taxon>
    </lineage>
</organism>
<sequence length="213" mass="23538">MSPNSPSIDIRITVDGLFLPGILCVPEKATGIVVFSHGSGSSRLSTRNNFVAEVLQKRGLATLLFDLLTEDEDNIYENRFNIDLLTVRLVDVIHWVQSNKKTKRLSIGIFGASTGSASALRAAAFYNDDISAVVSRGGRPDLAMTELHKVTAPTLFLVGGWDTKVIELNKKAYEKLKCESKLKIIPEASHLFGEPGKLEEVAKYTGDWFKKWL</sequence>
<evidence type="ECO:0000313" key="3">
    <source>
        <dbReference type="EMBL" id="PRX54637.1"/>
    </source>
</evidence>
<dbReference type="AlphaFoldDB" id="A0A2T0MAV2"/>
<dbReference type="InterPro" id="IPR029058">
    <property type="entry name" value="AB_hydrolase_fold"/>
</dbReference>
<dbReference type="Gene3D" id="3.40.50.1820">
    <property type="entry name" value="alpha/beta hydrolase"/>
    <property type="match status" value="1"/>
</dbReference>
<accession>A0A2T0MAV2</accession>
<dbReference type="Proteomes" id="UP000237640">
    <property type="component" value="Unassembled WGS sequence"/>
</dbReference>
<evidence type="ECO:0000256" key="1">
    <source>
        <dbReference type="ARBA" id="ARBA00022801"/>
    </source>
</evidence>
<dbReference type="Pfam" id="PF01738">
    <property type="entry name" value="DLH"/>
    <property type="match status" value="1"/>
</dbReference>
<evidence type="ECO:0000259" key="2">
    <source>
        <dbReference type="Pfam" id="PF01738"/>
    </source>
</evidence>
<protein>
    <submittedName>
        <fullName evidence="3">Dienelactone hydrolase family protein</fullName>
    </submittedName>
</protein>
<keyword evidence="1 3" id="KW-0378">Hydrolase</keyword>
<comment type="caution">
    <text evidence="3">The sequence shown here is derived from an EMBL/GenBank/DDBJ whole genome shotgun (WGS) entry which is preliminary data.</text>
</comment>
<dbReference type="GO" id="GO:0052689">
    <property type="term" value="F:carboxylic ester hydrolase activity"/>
    <property type="evidence" value="ECO:0007669"/>
    <property type="project" value="UniProtKB-ARBA"/>
</dbReference>
<dbReference type="PANTHER" id="PTHR22946:SF9">
    <property type="entry name" value="POLYKETIDE TRANSFERASE AF380"/>
    <property type="match status" value="1"/>
</dbReference>
<dbReference type="RefSeq" id="WP_106145935.1">
    <property type="nucleotide sequence ID" value="NZ_PVYX01000002.1"/>
</dbReference>
<name>A0A2T0MAV2_9FLAO</name>
<dbReference type="InterPro" id="IPR050261">
    <property type="entry name" value="FrsA_esterase"/>
</dbReference>
<evidence type="ECO:0000313" key="4">
    <source>
        <dbReference type="Proteomes" id="UP000237640"/>
    </source>
</evidence>
<dbReference type="PANTHER" id="PTHR22946">
    <property type="entry name" value="DIENELACTONE HYDROLASE DOMAIN-CONTAINING PROTEIN-RELATED"/>
    <property type="match status" value="1"/>
</dbReference>
<dbReference type="SUPFAM" id="SSF53474">
    <property type="entry name" value="alpha/beta-Hydrolases"/>
    <property type="match status" value="1"/>
</dbReference>
<proteinExistence type="predicted"/>
<dbReference type="OrthoDB" id="9810066at2"/>
<reference evidence="3 4" key="1">
    <citation type="submission" date="2018-03" db="EMBL/GenBank/DDBJ databases">
        <title>Genomic Encyclopedia of Archaeal and Bacterial Type Strains, Phase II (KMG-II): from individual species to whole genera.</title>
        <authorList>
            <person name="Goeker M."/>
        </authorList>
    </citation>
    <scope>NUCLEOTIDE SEQUENCE [LARGE SCALE GENOMIC DNA]</scope>
    <source>
        <strain evidence="3 4">DSM 25027</strain>
    </source>
</reference>
<dbReference type="EMBL" id="PVYX01000002">
    <property type="protein sequence ID" value="PRX54637.1"/>
    <property type="molecule type" value="Genomic_DNA"/>
</dbReference>